<evidence type="ECO:0000256" key="7">
    <source>
        <dbReference type="ARBA" id="ARBA00022833"/>
    </source>
</evidence>
<comment type="caution">
    <text evidence="13">The sequence shown here is derived from an EMBL/GenBank/DDBJ whole genome shotgun (WGS) entry which is preliminary data.</text>
</comment>
<evidence type="ECO:0000256" key="1">
    <source>
        <dbReference type="ARBA" id="ARBA00001947"/>
    </source>
</evidence>
<evidence type="ECO:0000256" key="11">
    <source>
        <dbReference type="RuleBase" id="RU362031"/>
    </source>
</evidence>
<dbReference type="SUPFAM" id="SSF50156">
    <property type="entry name" value="PDZ domain-like"/>
    <property type="match status" value="1"/>
</dbReference>
<accession>A0A0D0HAB0</accession>
<dbReference type="Pfam" id="PF02163">
    <property type="entry name" value="Peptidase_M50"/>
    <property type="match status" value="1"/>
</dbReference>
<keyword evidence="7 11" id="KW-0862">Zinc</keyword>
<dbReference type="GO" id="GO:0004222">
    <property type="term" value="F:metalloendopeptidase activity"/>
    <property type="evidence" value="ECO:0007669"/>
    <property type="project" value="InterPro"/>
</dbReference>
<dbReference type="InterPro" id="IPR001478">
    <property type="entry name" value="PDZ"/>
</dbReference>
<dbReference type="PANTHER" id="PTHR42837">
    <property type="entry name" value="REGULATOR OF SIGMA-E PROTEASE RSEP"/>
    <property type="match status" value="1"/>
</dbReference>
<dbReference type="InterPro" id="IPR041489">
    <property type="entry name" value="PDZ_6"/>
</dbReference>
<reference evidence="13 14" key="1">
    <citation type="submission" date="2015-01" db="EMBL/GenBank/DDBJ databases">
        <title>Comparative genomics of non-oral Prevotella species.</title>
        <authorList>
            <person name="Accetto T."/>
            <person name="Nograsek B."/>
            <person name="Avgustin G."/>
        </authorList>
    </citation>
    <scope>NUCLEOTIDE SEQUENCE [LARGE SCALE GENOMIC DNA]</scope>
    <source>
        <strain evidence="13 14">P5-119</strain>
    </source>
</reference>
<evidence type="ECO:0000313" key="13">
    <source>
        <dbReference type="EMBL" id="KIP60127.1"/>
    </source>
</evidence>
<feature type="transmembrane region" description="Helical" evidence="11">
    <location>
        <begin position="428"/>
        <end position="449"/>
    </location>
</feature>
<keyword evidence="11" id="KW-0479">Metal-binding</keyword>
<dbReference type="CDD" id="cd06163">
    <property type="entry name" value="S2P-M50_PDZ_RseP-like"/>
    <property type="match status" value="1"/>
</dbReference>
<dbReference type="PANTHER" id="PTHR42837:SF2">
    <property type="entry name" value="MEMBRANE METALLOPROTEASE ARASP2, CHLOROPLASTIC-RELATED"/>
    <property type="match status" value="1"/>
</dbReference>
<dbReference type="Proteomes" id="UP000032046">
    <property type="component" value="Unassembled WGS sequence"/>
</dbReference>
<dbReference type="STRING" id="1602171.ST44_12390"/>
<dbReference type="GO" id="GO:0006508">
    <property type="term" value="P:proteolysis"/>
    <property type="evidence" value="ECO:0007669"/>
    <property type="project" value="UniProtKB-KW"/>
</dbReference>
<dbReference type="RefSeq" id="WP_042520183.1">
    <property type="nucleotide sequence ID" value="NZ_JXQK01000088.1"/>
</dbReference>
<keyword evidence="8 11" id="KW-1133">Transmembrane helix</keyword>
<dbReference type="PROSITE" id="PS50106">
    <property type="entry name" value="PDZ"/>
    <property type="match status" value="1"/>
</dbReference>
<dbReference type="GO" id="GO:0046872">
    <property type="term" value="F:metal ion binding"/>
    <property type="evidence" value="ECO:0007669"/>
    <property type="project" value="UniProtKB-KW"/>
</dbReference>
<feature type="transmembrane region" description="Helical" evidence="11">
    <location>
        <begin position="106"/>
        <end position="131"/>
    </location>
</feature>
<dbReference type="EC" id="3.4.24.-" evidence="11"/>
<comment type="subcellular location">
    <subcellularLocation>
        <location evidence="2">Membrane</location>
        <topology evidence="2">Multi-pass membrane protein</topology>
    </subcellularLocation>
</comment>
<evidence type="ECO:0000313" key="14">
    <source>
        <dbReference type="Proteomes" id="UP000032046"/>
    </source>
</evidence>
<evidence type="ECO:0000256" key="2">
    <source>
        <dbReference type="ARBA" id="ARBA00004141"/>
    </source>
</evidence>
<proteinExistence type="inferred from homology"/>
<feature type="domain" description="PDZ" evidence="12">
    <location>
        <begin position="225"/>
        <end position="255"/>
    </location>
</feature>
<keyword evidence="5 11" id="KW-0812">Transmembrane</keyword>
<evidence type="ECO:0000256" key="3">
    <source>
        <dbReference type="ARBA" id="ARBA00007931"/>
    </source>
</evidence>
<feature type="transmembrane region" description="Helical" evidence="11">
    <location>
        <begin position="6"/>
        <end position="29"/>
    </location>
</feature>
<comment type="cofactor">
    <cofactor evidence="1 11">
        <name>Zn(2+)</name>
        <dbReference type="ChEBI" id="CHEBI:29105"/>
    </cofactor>
</comment>
<sequence length="460" mass="51921">MEIFLIRLLQFMLAISILVLLHEGGHFFFSKLFGVRVEKFYLFFDPWFHLFEFKPKKSDTTYGVGWLPLGGYCKISGMIDESFDTEQMKQPAQPWEFRSKPAWQRLLIMIGGVLVNFLLALFIYSMVLFYWGDSYMPVQNMTMGMKFNTEAKAIGFQDGDVPVGTDQKEFKKFDIDLFRNIADAKTVTVKRKGKLVTITLPEDMSLLKMLKSEPAFMRPIIPAEVDSVMPDMAAAKTGIRKGDRIVAFNGAPVNSWCDFDDQIGVMTDVMTATAKTTKDSLKVRTTTLVYKSKATGQLDTAKVVLSPELQLGVGKTSLMTYYKPVTTEYGFLESFPAGIKYGIGVLRGYVDDMKYVFTADGAKSLGGFGAIGSLFPPVWDWMLFWRMTAFLSIILAFMNILPIPALDGGHVLFLIYEMVTGRAPSEKFLLRAEYVGFTILILLMVVANLNDVLRWLGFMH</sequence>
<dbReference type="NCBIfam" id="TIGR00054">
    <property type="entry name" value="RIP metalloprotease RseP"/>
    <property type="match status" value="1"/>
</dbReference>
<dbReference type="InterPro" id="IPR008915">
    <property type="entry name" value="Peptidase_M50"/>
</dbReference>
<dbReference type="GO" id="GO:0016020">
    <property type="term" value="C:membrane"/>
    <property type="evidence" value="ECO:0007669"/>
    <property type="project" value="UniProtKB-SubCell"/>
</dbReference>
<keyword evidence="9 11" id="KW-0482">Metalloprotease</keyword>
<dbReference type="InterPro" id="IPR036034">
    <property type="entry name" value="PDZ_sf"/>
</dbReference>
<evidence type="ECO:0000256" key="4">
    <source>
        <dbReference type="ARBA" id="ARBA00022670"/>
    </source>
</evidence>
<evidence type="ECO:0000256" key="6">
    <source>
        <dbReference type="ARBA" id="ARBA00022801"/>
    </source>
</evidence>
<keyword evidence="4 13" id="KW-0645">Protease</keyword>
<evidence type="ECO:0000256" key="9">
    <source>
        <dbReference type="ARBA" id="ARBA00023049"/>
    </source>
</evidence>
<dbReference type="AlphaFoldDB" id="A0A0D0HAB0"/>
<organism evidence="13 14">
    <name type="scientific">Prevotella pectinovora</name>
    <dbReference type="NCBI Taxonomy" id="1602169"/>
    <lineage>
        <taxon>Bacteria</taxon>
        <taxon>Pseudomonadati</taxon>
        <taxon>Bacteroidota</taxon>
        <taxon>Bacteroidia</taxon>
        <taxon>Bacteroidales</taxon>
        <taxon>Prevotellaceae</taxon>
        <taxon>Prevotella</taxon>
    </lineage>
</organism>
<dbReference type="Gene3D" id="2.30.42.10">
    <property type="match status" value="1"/>
</dbReference>
<evidence type="ECO:0000256" key="10">
    <source>
        <dbReference type="ARBA" id="ARBA00023136"/>
    </source>
</evidence>
<evidence type="ECO:0000259" key="12">
    <source>
        <dbReference type="PROSITE" id="PS50106"/>
    </source>
</evidence>
<dbReference type="Pfam" id="PF17820">
    <property type="entry name" value="PDZ_6"/>
    <property type="match status" value="1"/>
</dbReference>
<evidence type="ECO:0000256" key="5">
    <source>
        <dbReference type="ARBA" id="ARBA00022692"/>
    </source>
</evidence>
<name>A0A0D0HAB0_9BACT</name>
<keyword evidence="10 11" id="KW-0472">Membrane</keyword>
<protein>
    <recommendedName>
        <fullName evidence="11">Zinc metalloprotease</fullName>
        <ecNumber evidence="11">3.4.24.-</ecNumber>
    </recommendedName>
</protein>
<comment type="similarity">
    <text evidence="3 11">Belongs to the peptidase M50B family.</text>
</comment>
<keyword evidence="6 11" id="KW-0378">Hydrolase</keyword>
<dbReference type="EMBL" id="JXQK01000088">
    <property type="protein sequence ID" value="KIP60127.1"/>
    <property type="molecule type" value="Genomic_DNA"/>
</dbReference>
<evidence type="ECO:0000256" key="8">
    <source>
        <dbReference type="ARBA" id="ARBA00022989"/>
    </source>
</evidence>
<keyword evidence="14" id="KW-1185">Reference proteome</keyword>
<gene>
    <name evidence="13" type="ORF">ST44_12390</name>
</gene>
<feature type="transmembrane region" description="Helical" evidence="11">
    <location>
        <begin position="383"/>
        <end position="416"/>
    </location>
</feature>
<dbReference type="InterPro" id="IPR004387">
    <property type="entry name" value="Pept_M50_Zn"/>
</dbReference>